<organism evidence="1 2">
    <name type="scientific">Penicillium angulare</name>
    <dbReference type="NCBI Taxonomy" id="116970"/>
    <lineage>
        <taxon>Eukaryota</taxon>
        <taxon>Fungi</taxon>
        <taxon>Dikarya</taxon>
        <taxon>Ascomycota</taxon>
        <taxon>Pezizomycotina</taxon>
        <taxon>Eurotiomycetes</taxon>
        <taxon>Eurotiomycetidae</taxon>
        <taxon>Eurotiales</taxon>
        <taxon>Aspergillaceae</taxon>
        <taxon>Penicillium</taxon>
    </lineage>
</organism>
<sequence length="104" mass="11323">MGWFAADSEPVKAHHEVMTAPPDAVFSTELLGAAAAQEAAKTFEDFVADMGKPKSRGEAEKIISRLVGPFVDEIGGFKEWDAASKQKAKDGSRKFTDKCLDELY</sequence>
<keyword evidence="2" id="KW-1185">Reference proteome</keyword>
<dbReference type="EMBL" id="JAPQKH010000003">
    <property type="protein sequence ID" value="KAJ5106641.1"/>
    <property type="molecule type" value="Genomic_DNA"/>
</dbReference>
<evidence type="ECO:0000313" key="2">
    <source>
        <dbReference type="Proteomes" id="UP001149165"/>
    </source>
</evidence>
<comment type="caution">
    <text evidence="1">The sequence shown here is derived from an EMBL/GenBank/DDBJ whole genome shotgun (WGS) entry which is preliminary data.</text>
</comment>
<dbReference type="AlphaFoldDB" id="A0A9W9FUE9"/>
<name>A0A9W9FUE9_9EURO</name>
<reference evidence="1" key="1">
    <citation type="submission" date="2022-11" db="EMBL/GenBank/DDBJ databases">
        <authorList>
            <person name="Petersen C."/>
        </authorList>
    </citation>
    <scope>NUCLEOTIDE SEQUENCE</scope>
    <source>
        <strain evidence="1">IBT 30069</strain>
    </source>
</reference>
<evidence type="ECO:0000313" key="1">
    <source>
        <dbReference type="EMBL" id="KAJ5106641.1"/>
    </source>
</evidence>
<dbReference type="PANTHER" id="PTHR37450">
    <property type="entry name" value="CIPC PROTEIN"/>
    <property type="match status" value="1"/>
</dbReference>
<accession>A0A9W9FUE9</accession>
<dbReference type="InterPro" id="IPR022234">
    <property type="entry name" value="DUF3759"/>
</dbReference>
<proteinExistence type="predicted"/>
<reference evidence="1" key="2">
    <citation type="journal article" date="2023" name="IMA Fungus">
        <title>Comparative genomic study of the Penicillium genus elucidates a diverse pangenome and 15 lateral gene transfer events.</title>
        <authorList>
            <person name="Petersen C."/>
            <person name="Sorensen T."/>
            <person name="Nielsen M.R."/>
            <person name="Sondergaard T.E."/>
            <person name="Sorensen J.L."/>
            <person name="Fitzpatrick D.A."/>
            <person name="Frisvad J.C."/>
            <person name="Nielsen K.L."/>
        </authorList>
    </citation>
    <scope>NUCLEOTIDE SEQUENCE</scope>
    <source>
        <strain evidence="1">IBT 30069</strain>
    </source>
</reference>
<protein>
    <submittedName>
        <fullName evidence="1">Uncharacterized protein</fullName>
    </submittedName>
</protein>
<dbReference type="PANTHER" id="PTHR37450:SF1">
    <property type="entry name" value="CIPC PROTEIN"/>
    <property type="match status" value="1"/>
</dbReference>
<gene>
    <name evidence="1" type="ORF">N7456_003316</name>
</gene>
<dbReference type="Proteomes" id="UP001149165">
    <property type="component" value="Unassembled WGS sequence"/>
</dbReference>
<dbReference type="Pfam" id="PF12585">
    <property type="entry name" value="DUF3759"/>
    <property type="match status" value="1"/>
</dbReference>